<dbReference type="Pfam" id="PF00566">
    <property type="entry name" value="RabGAP-TBC"/>
    <property type="match status" value="1"/>
</dbReference>
<feature type="compositionally biased region" description="Basic and acidic residues" evidence="2">
    <location>
        <begin position="133"/>
        <end position="145"/>
    </location>
</feature>
<accession>A0A8J1XYX9</accession>
<dbReference type="Gene3D" id="1.10.8.270">
    <property type="entry name" value="putative rabgap domain of human tbc1 domain family member 14 like domains"/>
    <property type="match status" value="1"/>
</dbReference>
<dbReference type="InterPro" id="IPR035969">
    <property type="entry name" value="Rab-GAP_TBC_sf"/>
</dbReference>
<feature type="compositionally biased region" description="Low complexity" evidence="2">
    <location>
        <begin position="90"/>
        <end position="99"/>
    </location>
</feature>
<evidence type="ECO:0000256" key="1">
    <source>
        <dbReference type="ARBA" id="ARBA00022468"/>
    </source>
</evidence>
<dbReference type="FunFam" id="1.10.472.80:FF:000020">
    <property type="entry name" value="TBC1 domain family, member 16"/>
    <property type="match status" value="1"/>
</dbReference>
<keyword evidence="1" id="KW-0343">GTPase activation</keyword>
<dbReference type="Gene3D" id="2.30.29.230">
    <property type="match status" value="1"/>
</dbReference>
<proteinExistence type="predicted"/>
<sequence>MSFSALFKKASNLLGLNSDEDDRELPTDGEIVYCKNNVCVHPPATLRSTVEHHPGYLMIKSQDDQVLGSTLILSWIPNTTLRKNPRSIENSPSRNSPRASPRHHKSPRSAEFSRPYYYSSQSPTESTASTISDKIDSSAKNDTLTKGRTRYISSSYEDTSSPDSLHTSPEDGKFSDISTQKLSSSIKSQTDSGIVIDPNYGSAKSSNGSLNYQRLNDTGSSIQNGQGEPLQSKLRNISKGDSMECSSSSDTDSPSTGAKLKTLVKNNQVETTRERTSSNRSQVSIEMEGDNLVITTEELEGDDPFVMDMKDQGNTDTECASLSSDSTYPSPTGEHYKSMLKELQHPAITNNHKIPESNVKPDDNISYSTSSSTINNISPSTKNDLIHTPKNDIKSTLDLPLQNITLSSSTEPLITPDIAVTQETPSTPPYSPSGSSSGDTSGPDSHPSSPYSSSSTTPSTPSYGGNPYMQGNPEAFAVTHNLTFPESTTPSFNKIGSPKRSPREQVCGIFSVDLGQMRSVRLFYNNEGRKRDKCGQLVLASCESQYKILHFHHGGLSKLAEVLQGLKFIAEPNHSKKYLDLNCTTFSIVRPQFTEDQCHPEEGVFNMVTGESWMQHMNPQGQIEEDYQLKKAIFFGGIEPSLRHEAWPFLLHYYPFESTYEEREQIRNDRYIEYQNIRKQREMMTEDERERFWRSTQCTVEKDVVRTDRSHPYFRGEDNPNIEVLKNILLNYATAHPVMGYTQGMSDLLAPVLAELQNEVDAYWCFVGLMLGTIFISSPKDMDMDKQLNYLRELLRLMQPKFYEHLLGLQDAMELLFCHRWVLLCFKREFPERDALKMWEACWAHYQTDYFHLFICVAIIAVYGEDVVQENLPSDEMLLHFSSLSMHMNGEVVLRKARGLLHQFRTLPSIPCTLDGLCTLCGPGMWDSGHVPTVKCTKNHKDGLCPYGGNEETSS</sequence>
<feature type="region of interest" description="Disordered" evidence="2">
    <location>
        <begin position="82"/>
        <end position="259"/>
    </location>
</feature>
<organism evidence="3 4">
    <name type="scientific">Owenia fusiformis</name>
    <name type="common">Polychaete worm</name>
    <dbReference type="NCBI Taxonomy" id="6347"/>
    <lineage>
        <taxon>Eukaryota</taxon>
        <taxon>Metazoa</taxon>
        <taxon>Spiralia</taxon>
        <taxon>Lophotrochozoa</taxon>
        <taxon>Annelida</taxon>
        <taxon>Polychaeta</taxon>
        <taxon>Sedentaria</taxon>
        <taxon>Canalipalpata</taxon>
        <taxon>Sabellida</taxon>
        <taxon>Oweniida</taxon>
        <taxon>Oweniidae</taxon>
        <taxon>Owenia</taxon>
    </lineage>
</organism>
<dbReference type="SMART" id="SM00164">
    <property type="entry name" value="TBC"/>
    <property type="match status" value="1"/>
</dbReference>
<feature type="compositionally biased region" description="Basic and acidic residues" evidence="2">
    <location>
        <begin position="353"/>
        <end position="363"/>
    </location>
</feature>
<feature type="compositionally biased region" description="Low complexity" evidence="2">
    <location>
        <begin position="239"/>
        <end position="255"/>
    </location>
</feature>
<dbReference type="SUPFAM" id="SSF47923">
    <property type="entry name" value="Ypt/Rab-GAP domain of gyp1p"/>
    <property type="match status" value="2"/>
</dbReference>
<evidence type="ECO:0000256" key="2">
    <source>
        <dbReference type="SAM" id="MobiDB-lite"/>
    </source>
</evidence>
<reference evidence="3" key="1">
    <citation type="submission" date="2022-03" db="EMBL/GenBank/DDBJ databases">
        <authorList>
            <person name="Martin C."/>
        </authorList>
    </citation>
    <scope>NUCLEOTIDE SEQUENCE</scope>
</reference>
<comment type="caution">
    <text evidence="3">The sequence shown here is derived from an EMBL/GenBank/DDBJ whole genome shotgun (WGS) entry which is preliminary data.</text>
</comment>
<dbReference type="GO" id="GO:0005096">
    <property type="term" value="F:GTPase activator activity"/>
    <property type="evidence" value="ECO:0007669"/>
    <property type="project" value="UniProtKB-KW"/>
</dbReference>
<dbReference type="FunFam" id="1.10.8.270:FF:000017">
    <property type="entry name" value="TBC1 domain family member 16"/>
    <property type="match status" value="1"/>
</dbReference>
<dbReference type="AlphaFoldDB" id="A0A8J1XYX9"/>
<evidence type="ECO:0000313" key="4">
    <source>
        <dbReference type="Proteomes" id="UP000749559"/>
    </source>
</evidence>
<dbReference type="PANTHER" id="PTHR22957:SF547">
    <property type="entry name" value="TBC1 DOMAIN FAMILY MEMBER 16"/>
    <property type="match status" value="1"/>
</dbReference>
<feature type="compositionally biased region" description="Polar residues" evidence="2">
    <location>
        <begin position="176"/>
        <end position="192"/>
    </location>
</feature>
<dbReference type="Gene3D" id="1.10.472.80">
    <property type="entry name" value="Ypt/Rab-GAP domain of gyp1p, domain 3"/>
    <property type="match status" value="1"/>
</dbReference>
<dbReference type="GO" id="GO:0005769">
    <property type="term" value="C:early endosome"/>
    <property type="evidence" value="ECO:0007669"/>
    <property type="project" value="TreeGrafter"/>
</dbReference>
<dbReference type="EMBL" id="CAIIXF020000009">
    <property type="protein sequence ID" value="CAH1795390.1"/>
    <property type="molecule type" value="Genomic_DNA"/>
</dbReference>
<dbReference type="PROSITE" id="PS50086">
    <property type="entry name" value="TBC_RABGAP"/>
    <property type="match status" value="1"/>
</dbReference>
<feature type="region of interest" description="Disordered" evidence="2">
    <location>
        <begin position="351"/>
        <end position="389"/>
    </location>
</feature>
<gene>
    <name evidence="3" type="ORF">OFUS_LOCUS19931</name>
</gene>
<feature type="compositionally biased region" description="Polar residues" evidence="2">
    <location>
        <begin position="202"/>
        <end position="226"/>
    </location>
</feature>
<evidence type="ECO:0000313" key="3">
    <source>
        <dbReference type="EMBL" id="CAH1795390.1"/>
    </source>
</evidence>
<dbReference type="Proteomes" id="UP000749559">
    <property type="component" value="Unassembled WGS sequence"/>
</dbReference>
<protein>
    <submittedName>
        <fullName evidence="3">Uncharacterized protein</fullName>
    </submittedName>
</protein>
<feature type="compositionally biased region" description="Low complexity" evidence="2">
    <location>
        <begin position="153"/>
        <end position="164"/>
    </location>
</feature>
<feature type="compositionally biased region" description="Low complexity" evidence="2">
    <location>
        <begin position="364"/>
        <end position="381"/>
    </location>
</feature>
<feature type="compositionally biased region" description="Low complexity" evidence="2">
    <location>
        <begin position="432"/>
        <end position="465"/>
    </location>
</feature>
<feature type="compositionally biased region" description="Polar residues" evidence="2">
    <location>
        <begin position="118"/>
        <end position="132"/>
    </location>
</feature>
<name>A0A8J1XYX9_OWEFU</name>
<dbReference type="PANTHER" id="PTHR22957">
    <property type="entry name" value="TBC1 DOMAIN FAMILY MEMBER GTPASE-ACTIVATING PROTEIN"/>
    <property type="match status" value="1"/>
</dbReference>
<dbReference type="OrthoDB" id="10264062at2759"/>
<feature type="region of interest" description="Disordered" evidence="2">
    <location>
        <begin position="421"/>
        <end position="472"/>
    </location>
</feature>
<keyword evidence="4" id="KW-1185">Reference proteome</keyword>
<dbReference type="InterPro" id="IPR000195">
    <property type="entry name" value="Rab-GAP-TBC_dom"/>
</dbReference>